<evidence type="ECO:0000256" key="1">
    <source>
        <dbReference type="ARBA" id="ARBA00009437"/>
    </source>
</evidence>
<organism evidence="6 7">
    <name type="scientific">Bosea massiliensis</name>
    <dbReference type="NCBI Taxonomy" id="151419"/>
    <lineage>
        <taxon>Bacteria</taxon>
        <taxon>Pseudomonadati</taxon>
        <taxon>Pseudomonadota</taxon>
        <taxon>Alphaproteobacteria</taxon>
        <taxon>Hyphomicrobiales</taxon>
        <taxon>Boseaceae</taxon>
        <taxon>Bosea</taxon>
    </lineage>
</organism>
<evidence type="ECO:0000256" key="2">
    <source>
        <dbReference type="ARBA" id="ARBA00023015"/>
    </source>
</evidence>
<reference evidence="7" key="1">
    <citation type="journal article" date="2019" name="Int. J. Syst. Evol. Microbiol.">
        <title>The Global Catalogue of Microorganisms (GCM) 10K type strain sequencing project: providing services to taxonomists for standard genome sequencing and annotation.</title>
        <authorList>
            <consortium name="The Broad Institute Genomics Platform"/>
            <consortium name="The Broad Institute Genome Sequencing Center for Infectious Disease"/>
            <person name="Wu L."/>
            <person name="Ma J."/>
        </authorList>
    </citation>
    <scope>NUCLEOTIDE SEQUENCE [LARGE SCALE GENOMIC DNA]</scope>
    <source>
        <strain evidence="7">CCUG 43117</strain>
    </source>
</reference>
<evidence type="ECO:0000256" key="4">
    <source>
        <dbReference type="ARBA" id="ARBA00023163"/>
    </source>
</evidence>
<dbReference type="PANTHER" id="PTHR30537:SF80">
    <property type="entry name" value="TRANSCRIPTIONAL REGULATOR"/>
    <property type="match status" value="1"/>
</dbReference>
<dbReference type="Proteomes" id="UP001596060">
    <property type="component" value="Unassembled WGS sequence"/>
</dbReference>
<gene>
    <name evidence="6" type="ORF">ACFPN9_17280</name>
</gene>
<dbReference type="InterPro" id="IPR058163">
    <property type="entry name" value="LysR-type_TF_proteobact-type"/>
</dbReference>
<dbReference type="InterPro" id="IPR036390">
    <property type="entry name" value="WH_DNA-bd_sf"/>
</dbReference>
<dbReference type="InterPro" id="IPR036388">
    <property type="entry name" value="WH-like_DNA-bd_sf"/>
</dbReference>
<protein>
    <submittedName>
        <fullName evidence="6">LysR family transcriptional regulator</fullName>
    </submittedName>
</protein>
<dbReference type="EMBL" id="JBHSLU010000060">
    <property type="protein sequence ID" value="MFC5506991.1"/>
    <property type="molecule type" value="Genomic_DNA"/>
</dbReference>
<proteinExistence type="inferred from homology"/>
<dbReference type="InterPro" id="IPR000847">
    <property type="entry name" value="LysR_HTH_N"/>
</dbReference>
<dbReference type="CDD" id="cd08422">
    <property type="entry name" value="PBP2_CrgA_like"/>
    <property type="match status" value="1"/>
</dbReference>
<dbReference type="Gene3D" id="1.10.10.10">
    <property type="entry name" value="Winged helix-like DNA-binding domain superfamily/Winged helix DNA-binding domain"/>
    <property type="match status" value="1"/>
</dbReference>
<comment type="similarity">
    <text evidence="1">Belongs to the LysR transcriptional regulatory family.</text>
</comment>
<dbReference type="PROSITE" id="PS50931">
    <property type="entry name" value="HTH_LYSR"/>
    <property type="match status" value="1"/>
</dbReference>
<dbReference type="SUPFAM" id="SSF46785">
    <property type="entry name" value="Winged helix' DNA-binding domain"/>
    <property type="match status" value="1"/>
</dbReference>
<evidence type="ECO:0000313" key="6">
    <source>
        <dbReference type="EMBL" id="MFC5506991.1"/>
    </source>
</evidence>
<dbReference type="RefSeq" id="WP_377817299.1">
    <property type="nucleotide sequence ID" value="NZ_JBHSLU010000060.1"/>
</dbReference>
<evidence type="ECO:0000256" key="3">
    <source>
        <dbReference type="ARBA" id="ARBA00023125"/>
    </source>
</evidence>
<dbReference type="Pfam" id="PF00126">
    <property type="entry name" value="HTH_1"/>
    <property type="match status" value="1"/>
</dbReference>
<comment type="caution">
    <text evidence="6">The sequence shown here is derived from an EMBL/GenBank/DDBJ whole genome shotgun (WGS) entry which is preliminary data.</text>
</comment>
<evidence type="ECO:0000259" key="5">
    <source>
        <dbReference type="PROSITE" id="PS50931"/>
    </source>
</evidence>
<name>A0ABW0P2P6_9HYPH</name>
<dbReference type="SUPFAM" id="SSF53850">
    <property type="entry name" value="Periplasmic binding protein-like II"/>
    <property type="match status" value="1"/>
</dbReference>
<sequence>MSDLLTLFKTFQRVVETGSFTAVATEFNTSQPTISRQIAALEERVGALLFQRTTRALAVTEDGRVLYEQARQTLDSVQQALGSVGRQRLAPTGLLRLACPVVFGRLHVVPRLPAFLARHPGVTIDLVMNDGFTDLVEEGIDLAIRIGAIIDPSLIARRIGLTRRVTVASPAYLAAHGTPAEPADLVRHDCIVYARLATGNRWEFSGRDGPVSVTVSGRYRVNNSEGVREGVLAGLGIGVVPVWHFTDEIASGRLAVILADFEPKPLPTQAVYPSRRFLAPKVRAMIDFLAHEFELDPRLSSYGLDQ</sequence>
<dbReference type="InterPro" id="IPR005119">
    <property type="entry name" value="LysR_subst-bd"/>
</dbReference>
<dbReference type="PRINTS" id="PR00039">
    <property type="entry name" value="HTHLYSR"/>
</dbReference>
<keyword evidence="7" id="KW-1185">Reference proteome</keyword>
<accession>A0ABW0P2P6</accession>
<evidence type="ECO:0000313" key="7">
    <source>
        <dbReference type="Proteomes" id="UP001596060"/>
    </source>
</evidence>
<dbReference type="Pfam" id="PF03466">
    <property type="entry name" value="LysR_substrate"/>
    <property type="match status" value="1"/>
</dbReference>
<feature type="domain" description="HTH lysR-type" evidence="5">
    <location>
        <begin position="3"/>
        <end position="60"/>
    </location>
</feature>
<keyword evidence="2" id="KW-0805">Transcription regulation</keyword>
<keyword evidence="4" id="KW-0804">Transcription</keyword>
<dbReference type="Gene3D" id="3.40.190.290">
    <property type="match status" value="1"/>
</dbReference>
<dbReference type="PANTHER" id="PTHR30537">
    <property type="entry name" value="HTH-TYPE TRANSCRIPTIONAL REGULATOR"/>
    <property type="match status" value="1"/>
</dbReference>
<keyword evidence="3" id="KW-0238">DNA-binding</keyword>